<protein>
    <submittedName>
        <fullName evidence="4">Thioesterase superfamily protein</fullName>
    </submittedName>
</protein>
<dbReference type="AlphaFoldDB" id="A0A081BAY0"/>
<dbReference type="Gene3D" id="3.10.129.10">
    <property type="entry name" value="Hotdog Thioesterase"/>
    <property type="match status" value="1"/>
</dbReference>
<dbReference type="CDD" id="cd03443">
    <property type="entry name" value="PaaI_thioesterase"/>
    <property type="match status" value="1"/>
</dbReference>
<keyword evidence="2" id="KW-0378">Hydrolase</keyword>
<sequence>MTDEIPAGFEPIDLERQDIVSFERHIGPLYQRAGEAEGKACWGFRAAAHHCNPYGMLHGGMLTSVADTMMGSLVFHALEGKPCATISLTSDFIGAAKAGDWIEGRAEVLRMGRAVCFLRAEMRAGERLLMSASGAWAIIQPR</sequence>
<dbReference type="eggNOG" id="COG2050">
    <property type="taxonomic scope" value="Bacteria"/>
</dbReference>
<dbReference type="PANTHER" id="PTHR21660">
    <property type="entry name" value="THIOESTERASE SUPERFAMILY MEMBER-RELATED"/>
    <property type="match status" value="1"/>
</dbReference>
<evidence type="ECO:0000256" key="1">
    <source>
        <dbReference type="ARBA" id="ARBA00008324"/>
    </source>
</evidence>
<dbReference type="Proteomes" id="UP000028702">
    <property type="component" value="Unassembled WGS sequence"/>
</dbReference>
<proteinExistence type="inferred from homology"/>
<comment type="similarity">
    <text evidence="1">Belongs to the thioesterase PaaI family.</text>
</comment>
<comment type="caution">
    <text evidence="4">The sequence shown here is derived from an EMBL/GenBank/DDBJ whole genome shotgun (WGS) entry which is preliminary data.</text>
</comment>
<evidence type="ECO:0000259" key="3">
    <source>
        <dbReference type="Pfam" id="PF03061"/>
    </source>
</evidence>
<name>A0A081BAY0_9HYPH</name>
<dbReference type="PANTHER" id="PTHR21660:SF1">
    <property type="entry name" value="ACYL-COENZYME A THIOESTERASE 13"/>
    <property type="match status" value="1"/>
</dbReference>
<dbReference type="NCBIfam" id="TIGR00369">
    <property type="entry name" value="unchar_dom_1"/>
    <property type="match status" value="1"/>
</dbReference>
<dbReference type="GO" id="GO:0047617">
    <property type="term" value="F:fatty acyl-CoA hydrolase activity"/>
    <property type="evidence" value="ECO:0007669"/>
    <property type="project" value="InterPro"/>
</dbReference>
<dbReference type="InterPro" id="IPR039298">
    <property type="entry name" value="ACOT13"/>
</dbReference>
<evidence type="ECO:0000313" key="5">
    <source>
        <dbReference type="Proteomes" id="UP000028702"/>
    </source>
</evidence>
<dbReference type="InterPro" id="IPR006683">
    <property type="entry name" value="Thioestr_dom"/>
</dbReference>
<evidence type="ECO:0000256" key="2">
    <source>
        <dbReference type="ARBA" id="ARBA00022801"/>
    </source>
</evidence>
<organism evidence="4 5">
    <name type="scientific">Tepidicaulis marinus</name>
    <dbReference type="NCBI Taxonomy" id="1333998"/>
    <lineage>
        <taxon>Bacteria</taxon>
        <taxon>Pseudomonadati</taxon>
        <taxon>Pseudomonadota</taxon>
        <taxon>Alphaproteobacteria</taxon>
        <taxon>Hyphomicrobiales</taxon>
        <taxon>Parvibaculaceae</taxon>
        <taxon>Tepidicaulis</taxon>
    </lineage>
</organism>
<dbReference type="SUPFAM" id="SSF54637">
    <property type="entry name" value="Thioesterase/thiol ester dehydrase-isomerase"/>
    <property type="match status" value="1"/>
</dbReference>
<dbReference type="InterPro" id="IPR029069">
    <property type="entry name" value="HotDog_dom_sf"/>
</dbReference>
<feature type="domain" description="Thioesterase" evidence="3">
    <location>
        <begin position="54"/>
        <end position="129"/>
    </location>
</feature>
<gene>
    <name evidence="4" type="ORF">M2A_1697</name>
</gene>
<dbReference type="InterPro" id="IPR003736">
    <property type="entry name" value="PAAI_dom"/>
</dbReference>
<accession>A0A081BAY0</accession>
<keyword evidence="5" id="KW-1185">Reference proteome</keyword>
<dbReference type="STRING" id="1333998.M2A_1697"/>
<evidence type="ECO:0000313" key="4">
    <source>
        <dbReference type="EMBL" id="GAK45198.1"/>
    </source>
</evidence>
<dbReference type="RefSeq" id="WP_147446259.1">
    <property type="nucleotide sequence ID" value="NZ_BBIO01000007.1"/>
</dbReference>
<dbReference type="EMBL" id="BBIO01000007">
    <property type="protein sequence ID" value="GAK45198.1"/>
    <property type="molecule type" value="Genomic_DNA"/>
</dbReference>
<reference evidence="4 5" key="1">
    <citation type="submission" date="2014-07" db="EMBL/GenBank/DDBJ databases">
        <title>Tepidicaulis marinum gen. nov., sp. nov., a novel marine bacterium denitrifying nitrate to nitrous oxide strictly under microaerobic conditions.</title>
        <authorList>
            <person name="Takeuchi M."/>
            <person name="Yamagishi T."/>
            <person name="Kamagata Y."/>
            <person name="Oshima K."/>
            <person name="Hattori M."/>
            <person name="Katayama T."/>
            <person name="Hanada S."/>
            <person name="Tamaki H."/>
            <person name="Marumo K."/>
            <person name="Maeda H."/>
            <person name="Nedachi M."/>
            <person name="Iwasaki W."/>
            <person name="Suwa Y."/>
            <person name="Sakata S."/>
        </authorList>
    </citation>
    <scope>NUCLEOTIDE SEQUENCE [LARGE SCALE GENOMIC DNA]</scope>
    <source>
        <strain evidence="4 5">MA2</strain>
    </source>
</reference>
<dbReference type="Pfam" id="PF03061">
    <property type="entry name" value="4HBT"/>
    <property type="match status" value="1"/>
</dbReference>